<dbReference type="PANTHER" id="PTHR35500:SF1">
    <property type="entry name" value="OS03G0108700 PROTEIN"/>
    <property type="match status" value="1"/>
</dbReference>
<name>A0ABD2ZIV5_9GENT</name>
<sequence length="184" mass="20768">MENEEYNETAKRMKPSMDDNAMVKVSGEETEGEGDALVGSEQMLLEIAQIHEKINRFTQLVSELLESGKSMLKDLSNEFEERLILIHKEQLDKWEEEVQVLRLLDASNEETNAVLQDAKYLLQNVRGCLGALDLHFRDLVIDHMRASLLMLSDRDANSGFLRCEATPTSALSSDSGRVPQVPMT</sequence>
<feature type="compositionally biased region" description="Basic and acidic residues" evidence="1">
    <location>
        <begin position="8"/>
        <end position="17"/>
    </location>
</feature>
<evidence type="ECO:0000313" key="3">
    <source>
        <dbReference type="Proteomes" id="UP001630127"/>
    </source>
</evidence>
<dbReference type="AlphaFoldDB" id="A0ABD2ZIV5"/>
<accession>A0ABD2ZIV5</accession>
<dbReference type="PANTHER" id="PTHR35500">
    <property type="entry name" value="OS03G0108700 PROTEIN"/>
    <property type="match status" value="1"/>
</dbReference>
<proteinExistence type="predicted"/>
<evidence type="ECO:0000313" key="2">
    <source>
        <dbReference type="EMBL" id="KAL3519395.1"/>
    </source>
</evidence>
<protein>
    <submittedName>
        <fullName evidence="2">Uncharacterized protein</fullName>
    </submittedName>
</protein>
<reference evidence="2 3" key="1">
    <citation type="submission" date="2024-11" db="EMBL/GenBank/DDBJ databases">
        <title>A near-complete genome assembly of Cinchona calisaya.</title>
        <authorList>
            <person name="Lian D.C."/>
            <person name="Zhao X.W."/>
            <person name="Wei L."/>
        </authorList>
    </citation>
    <scope>NUCLEOTIDE SEQUENCE [LARGE SCALE GENOMIC DNA]</scope>
    <source>
        <tissue evidence="2">Nenye</tissue>
    </source>
</reference>
<keyword evidence="3" id="KW-1185">Reference proteome</keyword>
<gene>
    <name evidence="2" type="ORF">ACH5RR_017544</name>
</gene>
<comment type="caution">
    <text evidence="2">The sequence shown here is derived from an EMBL/GenBank/DDBJ whole genome shotgun (WGS) entry which is preliminary data.</text>
</comment>
<evidence type="ECO:0000256" key="1">
    <source>
        <dbReference type="SAM" id="MobiDB-lite"/>
    </source>
</evidence>
<dbReference type="EMBL" id="JBJUIK010000008">
    <property type="protein sequence ID" value="KAL3519395.1"/>
    <property type="molecule type" value="Genomic_DNA"/>
</dbReference>
<organism evidence="2 3">
    <name type="scientific">Cinchona calisaya</name>
    <dbReference type="NCBI Taxonomy" id="153742"/>
    <lineage>
        <taxon>Eukaryota</taxon>
        <taxon>Viridiplantae</taxon>
        <taxon>Streptophyta</taxon>
        <taxon>Embryophyta</taxon>
        <taxon>Tracheophyta</taxon>
        <taxon>Spermatophyta</taxon>
        <taxon>Magnoliopsida</taxon>
        <taxon>eudicotyledons</taxon>
        <taxon>Gunneridae</taxon>
        <taxon>Pentapetalae</taxon>
        <taxon>asterids</taxon>
        <taxon>lamiids</taxon>
        <taxon>Gentianales</taxon>
        <taxon>Rubiaceae</taxon>
        <taxon>Cinchonoideae</taxon>
        <taxon>Cinchoneae</taxon>
        <taxon>Cinchona</taxon>
    </lineage>
</organism>
<feature type="region of interest" description="Disordered" evidence="1">
    <location>
        <begin position="1"/>
        <end position="20"/>
    </location>
</feature>
<dbReference type="Proteomes" id="UP001630127">
    <property type="component" value="Unassembled WGS sequence"/>
</dbReference>